<dbReference type="GO" id="GO:0016746">
    <property type="term" value="F:acyltransferase activity"/>
    <property type="evidence" value="ECO:0007669"/>
    <property type="project" value="InterPro"/>
</dbReference>
<protein>
    <submittedName>
        <fullName evidence="3 4">Fatty acid synthase-like</fullName>
    </submittedName>
</protein>
<dbReference type="RefSeq" id="XP_014486578.1">
    <property type="nucleotide sequence ID" value="XM_014631092.1"/>
</dbReference>
<evidence type="ECO:0000313" key="4">
    <source>
        <dbReference type="RefSeq" id="XP_014487632.1"/>
    </source>
</evidence>
<dbReference type="OrthoDB" id="329835at2759"/>
<accession>A0A6P3Y877</accession>
<keyword evidence="2" id="KW-1185">Reference proteome</keyword>
<dbReference type="SUPFAM" id="SSF53901">
    <property type="entry name" value="Thiolase-like"/>
    <property type="match status" value="1"/>
</dbReference>
<feature type="domain" description="Beta-ketoacyl synthase C-terminal" evidence="1">
    <location>
        <begin position="2"/>
        <end position="50"/>
    </location>
</feature>
<dbReference type="InterPro" id="IPR016039">
    <property type="entry name" value="Thiolase-like"/>
</dbReference>
<organism evidence="2 3">
    <name type="scientific">Dinoponera quadriceps</name>
    <name type="common">South American ant</name>
    <dbReference type="NCBI Taxonomy" id="609295"/>
    <lineage>
        <taxon>Eukaryota</taxon>
        <taxon>Metazoa</taxon>
        <taxon>Ecdysozoa</taxon>
        <taxon>Arthropoda</taxon>
        <taxon>Hexapoda</taxon>
        <taxon>Insecta</taxon>
        <taxon>Pterygota</taxon>
        <taxon>Neoptera</taxon>
        <taxon>Endopterygota</taxon>
        <taxon>Hymenoptera</taxon>
        <taxon>Apocrita</taxon>
        <taxon>Aculeata</taxon>
        <taxon>Formicoidea</taxon>
        <taxon>Formicidae</taxon>
        <taxon>Ponerinae</taxon>
        <taxon>Ponerini</taxon>
        <taxon>Dinoponera</taxon>
    </lineage>
</organism>
<dbReference type="Gene3D" id="3.40.47.10">
    <property type="match status" value="1"/>
</dbReference>
<name>A0A6P3Y877_DINQU</name>
<dbReference type="Pfam" id="PF02801">
    <property type="entry name" value="Ketoacyl-synt_C"/>
    <property type="match status" value="1"/>
</dbReference>
<dbReference type="AlphaFoldDB" id="A0A6P3Y877"/>
<evidence type="ECO:0000259" key="1">
    <source>
        <dbReference type="Pfam" id="PF02801"/>
    </source>
</evidence>
<dbReference type="RefSeq" id="XP_014487632.1">
    <property type="nucleotide sequence ID" value="XM_014632146.1"/>
</dbReference>
<gene>
    <name evidence="3" type="primary">LOC106750626</name>
    <name evidence="4" type="synonym">LOC106751283</name>
</gene>
<dbReference type="InterPro" id="IPR014031">
    <property type="entry name" value="Ketoacyl_synth_C"/>
</dbReference>
<dbReference type="GeneID" id="106750626"/>
<dbReference type="KEGG" id="dqu:106751283"/>
<dbReference type="GeneID" id="106751283"/>
<dbReference type="Proteomes" id="UP000515204">
    <property type="component" value="Unplaced"/>
</dbReference>
<sequence>MQKELLEELYDDCGVTPEMLSYMEAHATGTAVGDPVKVDTIDQALCSKRTLLSLLMGPY</sequence>
<dbReference type="KEGG" id="dqu:106750626"/>
<evidence type="ECO:0000313" key="2">
    <source>
        <dbReference type="Proteomes" id="UP000515204"/>
    </source>
</evidence>
<reference evidence="3 4" key="1">
    <citation type="submission" date="2025-04" db="UniProtKB">
        <authorList>
            <consortium name="RefSeq"/>
        </authorList>
    </citation>
    <scope>IDENTIFICATION</scope>
</reference>
<proteinExistence type="predicted"/>
<evidence type="ECO:0000313" key="3">
    <source>
        <dbReference type="RefSeq" id="XP_014486578.1"/>
    </source>
</evidence>